<dbReference type="GO" id="GO:0000775">
    <property type="term" value="C:chromosome, centromeric region"/>
    <property type="evidence" value="ECO:0007669"/>
    <property type="project" value="TreeGrafter"/>
</dbReference>
<keyword evidence="2" id="KW-0238">DNA-binding</keyword>
<dbReference type="KEGG" id="pcoo:112867521"/>
<evidence type="ECO:0000256" key="1">
    <source>
        <dbReference type="ARBA" id="ARBA00004123"/>
    </source>
</evidence>
<dbReference type="GO" id="GO:0042393">
    <property type="term" value="F:histone binding"/>
    <property type="evidence" value="ECO:0007669"/>
    <property type="project" value="TreeGrafter"/>
</dbReference>
<keyword evidence="7" id="KW-1185">Reference proteome</keyword>
<feature type="region of interest" description="Disordered" evidence="4">
    <location>
        <begin position="1"/>
        <end position="28"/>
    </location>
</feature>
<evidence type="ECO:0000256" key="3">
    <source>
        <dbReference type="ARBA" id="ARBA00023242"/>
    </source>
</evidence>
<feature type="compositionally biased region" description="Basic and acidic residues" evidence="4">
    <location>
        <begin position="284"/>
        <end position="298"/>
    </location>
</feature>
<feature type="compositionally biased region" description="Basic residues" evidence="4">
    <location>
        <begin position="270"/>
        <end position="283"/>
    </location>
</feature>
<name>A0A6P6IDQ1_PUMCO</name>
<dbReference type="PANTHER" id="PTHR15992">
    <property type="entry name" value="HOLLIDAY JUNCTION RECOGNITION PROTEIN"/>
    <property type="match status" value="1"/>
</dbReference>
<feature type="region of interest" description="Disordered" evidence="4">
    <location>
        <begin position="270"/>
        <end position="298"/>
    </location>
</feature>
<gene>
    <name evidence="8" type="primary">HJURP</name>
</gene>
<dbReference type="GeneID" id="112867521"/>
<feature type="domain" description="Holliday junction regulator protein family C-terminal" evidence="6">
    <location>
        <begin position="521"/>
        <end position="580"/>
    </location>
</feature>
<keyword evidence="3" id="KW-0539">Nucleus</keyword>
<dbReference type="PANTHER" id="PTHR15992:SF5">
    <property type="entry name" value="HOLLIDAY JUNCTION RECOGNITION PROTEIN"/>
    <property type="match status" value="1"/>
</dbReference>
<evidence type="ECO:0000259" key="5">
    <source>
        <dbReference type="Pfam" id="PF12346"/>
    </source>
</evidence>
<dbReference type="RefSeq" id="XP_025786300.1">
    <property type="nucleotide sequence ID" value="XM_025930515.1"/>
</dbReference>
<evidence type="ECO:0000313" key="8">
    <source>
        <dbReference type="RefSeq" id="XP_025786300.1"/>
    </source>
</evidence>
<evidence type="ECO:0000313" key="7">
    <source>
        <dbReference type="Proteomes" id="UP000515131"/>
    </source>
</evidence>
<accession>A0A6P6IDQ1</accession>
<feature type="region of interest" description="Disordered" evidence="4">
    <location>
        <begin position="154"/>
        <end position="187"/>
    </location>
</feature>
<feature type="region of interest" description="Disordered" evidence="4">
    <location>
        <begin position="480"/>
        <end position="504"/>
    </location>
</feature>
<comment type="subcellular location">
    <subcellularLocation>
        <location evidence="1">Nucleus</location>
    </subcellularLocation>
</comment>
<evidence type="ECO:0000256" key="4">
    <source>
        <dbReference type="SAM" id="MobiDB-lite"/>
    </source>
</evidence>
<evidence type="ECO:0000259" key="6">
    <source>
        <dbReference type="Pfam" id="PF12347"/>
    </source>
</evidence>
<sequence>MDRGLSATEAIPESTCGQPSSSPGILKADPGATVRLAAGVGCGSLRAMEGEPLGEDALLWQLRDSRRRFQTRMQRLIEKPGSGPLKPSGLRIWGGGLVKEKNKEQIQPAEPWSPLKNELRRKYLTQVDILLQDEGCLEGTGDGGGEDACVTLTPPLASPAGPAPGRRGRVSGESSGGPVKPASRPCSADLAVVPRSDSVSLQGTGGHSFSSSLSFEPDNICDVTISDLYAGMLHSMSLLLSAKPSCIISTKTSFVLHNWSSRRRCSRSRVNRTHCRGGRRPHRASQERLPVRARPGRDRGALRDCENLLDASGQKTGLKLDKAFLEVNKPQVLKWGPSWKEFKELRSLTPQGRSSLPYGDSRAVCHLDQNRYKALKWLISPVKIVSRPRILPGKRGNHYREIEIRFDKLHQEYCPSPRKQPVLTSLPESSAVDVYGGGPASPRGPQGFETRRLSGTFRTAEAKRLNEAFEELGDRARGAGRCLQRRGSPPPLPETSPVQSPRRSEQTLLFQGNNSLGILRKSASPNRPTSVAGMQPLSCVRDRYKEIKEKFDKLHQKYCQQSPPRTKALLRVGACPDKASLEVQYQRGTLGKLNPDSGFQSPPKLSVSPQQRIELGLERERPAGATVSVLGFEVHLGRPTSAYTCPAVWLRRHHTSCGPNHEVAFVSPGLRLLACARLGPGHLQGSAEPRSESCGIEAFGDRGRHLGDT</sequence>
<protein>
    <submittedName>
        <fullName evidence="8">Holliday junction recognition protein</fullName>
    </submittedName>
</protein>
<dbReference type="CTD" id="55355"/>
<feature type="domain" description="Holliday junction recognition protein HJURP central" evidence="5">
    <location>
        <begin position="236"/>
        <end position="347"/>
    </location>
</feature>
<feature type="domain" description="Holliday junction regulator protein family C-terminal" evidence="6">
    <location>
        <begin position="377"/>
        <end position="438"/>
    </location>
</feature>
<dbReference type="GO" id="GO:0005634">
    <property type="term" value="C:nucleus"/>
    <property type="evidence" value="ECO:0007669"/>
    <property type="project" value="UniProtKB-SubCell"/>
</dbReference>
<dbReference type="Gene3D" id="6.10.250.2320">
    <property type="match status" value="1"/>
</dbReference>
<evidence type="ECO:0000256" key="2">
    <source>
        <dbReference type="ARBA" id="ARBA00023125"/>
    </source>
</evidence>
<dbReference type="GO" id="GO:0003677">
    <property type="term" value="F:DNA binding"/>
    <property type="evidence" value="ECO:0007669"/>
    <property type="project" value="UniProtKB-KW"/>
</dbReference>
<dbReference type="Pfam" id="PF12346">
    <property type="entry name" value="HJURP_mid"/>
    <property type="match status" value="1"/>
</dbReference>
<dbReference type="AlphaFoldDB" id="A0A6P6IDQ1"/>
<proteinExistence type="predicted"/>
<dbReference type="Proteomes" id="UP000515131">
    <property type="component" value="Unplaced"/>
</dbReference>
<dbReference type="InterPro" id="IPR021052">
    <property type="entry name" value="HJURP_central_dom"/>
</dbReference>
<dbReference type="Pfam" id="PF12347">
    <property type="entry name" value="HJURP_C"/>
    <property type="match status" value="2"/>
</dbReference>
<feature type="compositionally biased region" description="Low complexity" evidence="4">
    <location>
        <begin position="154"/>
        <end position="177"/>
    </location>
</feature>
<organism evidence="7 8">
    <name type="scientific">Puma concolor</name>
    <name type="common">Mountain lion</name>
    <name type="synonym">Felis concolor</name>
    <dbReference type="NCBI Taxonomy" id="9696"/>
    <lineage>
        <taxon>Eukaryota</taxon>
        <taxon>Metazoa</taxon>
        <taxon>Chordata</taxon>
        <taxon>Craniata</taxon>
        <taxon>Vertebrata</taxon>
        <taxon>Euteleostomi</taxon>
        <taxon>Mammalia</taxon>
        <taxon>Eutheria</taxon>
        <taxon>Laurasiatheria</taxon>
        <taxon>Carnivora</taxon>
        <taxon>Feliformia</taxon>
        <taxon>Felidae</taxon>
        <taxon>Felinae</taxon>
        <taxon>Puma</taxon>
    </lineage>
</organism>
<dbReference type="GO" id="GO:0034080">
    <property type="term" value="P:CENP-A containing chromatin assembly"/>
    <property type="evidence" value="ECO:0007669"/>
    <property type="project" value="TreeGrafter"/>
</dbReference>
<dbReference type="InterPro" id="IPR022102">
    <property type="entry name" value="HJURP_C"/>
</dbReference>
<reference evidence="8" key="1">
    <citation type="submission" date="2025-08" db="UniProtKB">
        <authorList>
            <consortium name="RefSeq"/>
        </authorList>
    </citation>
    <scope>IDENTIFICATION</scope>
    <source>
        <tissue evidence="8">Blood</tissue>
    </source>
</reference>